<dbReference type="RefSeq" id="WP_395759505.1">
    <property type="nucleotide sequence ID" value="NZ_CP109207.1"/>
</dbReference>
<dbReference type="EMBL" id="CP109207">
    <property type="protein sequence ID" value="WUU56645.1"/>
    <property type="molecule type" value="Genomic_DNA"/>
</dbReference>
<gene>
    <name evidence="2" type="ORF">OIE82_27270</name>
</gene>
<dbReference type="Pfam" id="PF13482">
    <property type="entry name" value="RNase_H_2"/>
    <property type="match status" value="1"/>
</dbReference>
<dbReference type="InterPro" id="IPR038720">
    <property type="entry name" value="YprB_RNase_H-like_dom"/>
</dbReference>
<dbReference type="Gene3D" id="3.30.420.10">
    <property type="entry name" value="Ribonuclease H-like superfamily/Ribonuclease H"/>
    <property type="match status" value="1"/>
</dbReference>
<organism evidence="2">
    <name type="scientific">Streptomyces althioticus</name>
    <dbReference type="NCBI Taxonomy" id="83380"/>
    <lineage>
        <taxon>Bacteria</taxon>
        <taxon>Bacillati</taxon>
        <taxon>Actinomycetota</taxon>
        <taxon>Actinomycetes</taxon>
        <taxon>Kitasatosporales</taxon>
        <taxon>Streptomycetaceae</taxon>
        <taxon>Streptomyces</taxon>
        <taxon>Streptomyces althioticus group</taxon>
    </lineage>
</organism>
<evidence type="ECO:0000259" key="1">
    <source>
        <dbReference type="Pfam" id="PF13482"/>
    </source>
</evidence>
<proteinExistence type="predicted"/>
<dbReference type="SUPFAM" id="SSF53098">
    <property type="entry name" value="Ribonuclease H-like"/>
    <property type="match status" value="1"/>
</dbReference>
<accession>A0ABZ1YAQ6</accession>
<protein>
    <submittedName>
        <fullName evidence="2">Ribonuclease H-like domain-containing protein</fullName>
    </submittedName>
</protein>
<dbReference type="InterPro" id="IPR012337">
    <property type="entry name" value="RNaseH-like_sf"/>
</dbReference>
<feature type="domain" description="YprB ribonuclease H-like" evidence="1">
    <location>
        <begin position="34"/>
        <end position="177"/>
    </location>
</feature>
<name>A0ABZ1YAQ6_9ACTN</name>
<evidence type="ECO:0000313" key="2">
    <source>
        <dbReference type="EMBL" id="WUU56645.1"/>
    </source>
</evidence>
<reference evidence="2" key="1">
    <citation type="submission" date="2022-10" db="EMBL/GenBank/DDBJ databases">
        <title>The complete genomes of actinobacterial strains from the NBC collection.</title>
        <authorList>
            <person name="Joergensen T.S."/>
            <person name="Alvarez Arevalo M."/>
            <person name="Sterndorff E.B."/>
            <person name="Faurdal D."/>
            <person name="Vuksanovic O."/>
            <person name="Mourched A.-S."/>
            <person name="Charusanti P."/>
            <person name="Shaw S."/>
            <person name="Blin K."/>
            <person name="Weber T."/>
        </authorList>
    </citation>
    <scope>NUCLEOTIDE SEQUENCE [LARGE SCALE GENOMIC DNA]</scope>
    <source>
        <strain evidence="2">NBC 01686</strain>
    </source>
</reference>
<dbReference type="InterPro" id="IPR036397">
    <property type="entry name" value="RNaseH_sf"/>
</dbReference>
<sequence length="246" mass="28198">MKLLTIDIETSPQLAHVWGLWQQNVGLSQLLESGEVICFAAKWYGDEQTMFFSKFHHGKKLMVKTAHELLDQADAVIHFNGKRFDIPHLNREFVEAGLTPPSPYSQIDLLQVVKKNFRFPSNKLDYVTKKLGLDHKVQNSGHQLWVKCMAGDYQAWEEMKEYNLQDVVITEQLYDKLLPWISSHPSHGLYEDGEGQYCPNCGSKNLKREGKAYTALSVYQRYSCGDCGKWSRGNKRLDGVDVRGVQ</sequence>